<gene>
    <name evidence="4" type="ORF">ACHAWO_010471</name>
</gene>
<feature type="compositionally biased region" description="Acidic residues" evidence="3">
    <location>
        <begin position="108"/>
        <end position="136"/>
    </location>
</feature>
<evidence type="ECO:0000256" key="3">
    <source>
        <dbReference type="SAM" id="MobiDB-lite"/>
    </source>
</evidence>
<organism evidence="4 5">
    <name type="scientific">Cyclotella atomus</name>
    <dbReference type="NCBI Taxonomy" id="382360"/>
    <lineage>
        <taxon>Eukaryota</taxon>
        <taxon>Sar</taxon>
        <taxon>Stramenopiles</taxon>
        <taxon>Ochrophyta</taxon>
        <taxon>Bacillariophyta</taxon>
        <taxon>Coscinodiscophyceae</taxon>
        <taxon>Thalassiosirophycidae</taxon>
        <taxon>Stephanodiscales</taxon>
        <taxon>Stephanodiscaceae</taxon>
        <taxon>Cyclotella</taxon>
    </lineage>
</organism>
<comment type="caution">
    <text evidence="4">The sequence shown here is derived from an EMBL/GenBank/DDBJ whole genome shotgun (WGS) entry which is preliminary data.</text>
</comment>
<keyword evidence="2" id="KW-0853">WD repeat</keyword>
<dbReference type="Proteomes" id="UP001530400">
    <property type="component" value="Unassembled WGS sequence"/>
</dbReference>
<dbReference type="InterPro" id="IPR001680">
    <property type="entry name" value="WD40_rpt"/>
</dbReference>
<dbReference type="PROSITE" id="PS50082">
    <property type="entry name" value="WD_REPEATS_2"/>
    <property type="match status" value="1"/>
</dbReference>
<dbReference type="InterPro" id="IPR050853">
    <property type="entry name" value="WD_repeat_DNA-damage-binding"/>
</dbReference>
<proteinExistence type="inferred from homology"/>
<dbReference type="Gene3D" id="2.130.10.10">
    <property type="entry name" value="YVTN repeat-like/Quinoprotein amine dehydrogenase"/>
    <property type="match status" value="2"/>
</dbReference>
<feature type="compositionally biased region" description="Low complexity" evidence="3">
    <location>
        <begin position="39"/>
        <end position="48"/>
    </location>
</feature>
<dbReference type="PANTHER" id="PTHR14773">
    <property type="entry name" value="WD REPEAT-CONTAINING PROTEIN 76"/>
    <property type="match status" value="1"/>
</dbReference>
<dbReference type="PANTHER" id="PTHR14773:SF2">
    <property type="entry name" value="(WILD MALAYSIAN BANANA) HYPOTHETICAL PROTEIN"/>
    <property type="match status" value="1"/>
</dbReference>
<dbReference type="SUPFAM" id="SSF50978">
    <property type="entry name" value="WD40 repeat-like"/>
    <property type="match status" value="1"/>
</dbReference>
<evidence type="ECO:0000313" key="4">
    <source>
        <dbReference type="EMBL" id="KAL3796191.1"/>
    </source>
</evidence>
<sequence length="639" mass="69142">MIKHQKNRVFNVTQFTVIEAMKPKHKQSSLLSFFKKPKTAAQDAADNATAEKDPEAQKSAADTVDNDIAQDVDEAVIEPSSPRDHEKPITVGSSVVSTAAVAIEDLADIDGQSDDDVNQEEVSEDHETSSESENEDGSTPKKSDYELLRERNIQRNHERLKSLGLLNNAHETSKVTKKKTVKRKKAAGNADRVSYPTRRSTRMRKSVVGAENEVDQEAVEIAAAISDSSTKDVEEEQFTVSALFEYKMCDVETNPFAEYAYKLGGQGATDCKNLVPCGPRLIPPSGLNAIYSLQFYPNPWDGVNDVSSTVMSPSWLVGAGKSGIVALWDCRRQKESNSDGLDPVVSWKAHGGRWVADARFLPIGSSSLNENATNHVPTSLLTAANDGTICHWDLTSNSVKTGAPKLLGQTDKSLHASGIFSMDISVDNGDVLIASGSKDKTIALSAVGRFGDPYWRSDFHSAKVGCVSLSADSKPLIVSASDDGYVAVHDSRSESVVVKIEDAHFKPHSAVWKPRSDSVFLTAGLDETIKLWDVRNASRPIASFHGHVAGGKRIKRIHRPTFIDIASESYILSGGEGSHSLSMFHLLANKQNDGDLHSVFNRGKLPEDHGDVGSLAVLNNQVAVAGEGGEVLILSPQAC</sequence>
<feature type="region of interest" description="Disordered" evidence="3">
    <location>
        <begin position="172"/>
        <end position="204"/>
    </location>
</feature>
<name>A0ABD3Q9D4_9STRA</name>
<dbReference type="InterPro" id="IPR015943">
    <property type="entry name" value="WD40/YVTN_repeat-like_dom_sf"/>
</dbReference>
<evidence type="ECO:0000256" key="2">
    <source>
        <dbReference type="PROSITE-ProRule" id="PRU00221"/>
    </source>
</evidence>
<dbReference type="SMART" id="SM00320">
    <property type="entry name" value="WD40"/>
    <property type="match status" value="5"/>
</dbReference>
<feature type="repeat" description="WD" evidence="2">
    <location>
        <begin position="516"/>
        <end position="542"/>
    </location>
</feature>
<dbReference type="EMBL" id="JALLPJ020000299">
    <property type="protein sequence ID" value="KAL3796191.1"/>
    <property type="molecule type" value="Genomic_DNA"/>
</dbReference>
<evidence type="ECO:0000313" key="5">
    <source>
        <dbReference type="Proteomes" id="UP001530400"/>
    </source>
</evidence>
<dbReference type="AlphaFoldDB" id="A0ABD3Q9D4"/>
<accession>A0ABD3Q9D4</accession>
<dbReference type="InterPro" id="IPR036322">
    <property type="entry name" value="WD40_repeat_dom_sf"/>
</dbReference>
<protein>
    <submittedName>
        <fullName evidence="4">Uncharacterized protein</fullName>
    </submittedName>
</protein>
<reference evidence="4 5" key="1">
    <citation type="submission" date="2024-10" db="EMBL/GenBank/DDBJ databases">
        <title>Updated reference genomes for cyclostephanoid diatoms.</title>
        <authorList>
            <person name="Roberts W.R."/>
            <person name="Alverson A.J."/>
        </authorList>
    </citation>
    <scope>NUCLEOTIDE SEQUENCE [LARGE SCALE GENOMIC DNA]</scope>
    <source>
        <strain evidence="4 5">AJA010-31</strain>
    </source>
</reference>
<evidence type="ECO:0000256" key="1">
    <source>
        <dbReference type="ARBA" id="ARBA00005434"/>
    </source>
</evidence>
<comment type="similarity">
    <text evidence="1">Belongs to the WD repeat DDB2/WDR76 family.</text>
</comment>
<feature type="region of interest" description="Disordered" evidence="3">
    <location>
        <begin position="108"/>
        <end position="146"/>
    </location>
</feature>
<feature type="region of interest" description="Disordered" evidence="3">
    <location>
        <begin position="36"/>
        <end position="72"/>
    </location>
</feature>
<feature type="compositionally biased region" description="Basic residues" evidence="3">
    <location>
        <begin position="175"/>
        <end position="186"/>
    </location>
</feature>
<keyword evidence="5" id="KW-1185">Reference proteome</keyword>